<evidence type="ECO:0000313" key="3">
    <source>
        <dbReference type="Proteomes" id="UP000018522"/>
    </source>
</evidence>
<dbReference type="RefSeq" id="WP_023599329.1">
    <property type="nucleotide sequence ID" value="NC_022909.1"/>
</dbReference>
<organism evidence="2 3">
    <name type="scientific">Lactobacillus johnsonii N6.2</name>
    <dbReference type="NCBI Taxonomy" id="1408186"/>
    <lineage>
        <taxon>Bacteria</taxon>
        <taxon>Bacillati</taxon>
        <taxon>Bacillota</taxon>
        <taxon>Bacilli</taxon>
        <taxon>Lactobacillales</taxon>
        <taxon>Lactobacillaceae</taxon>
        <taxon>Lactobacillus</taxon>
    </lineage>
</organism>
<gene>
    <name evidence="2" type="ORF">T285_02610</name>
</gene>
<accession>A0A7D9N5B4</accession>
<name>A0A7D9N5B4_LACJH</name>
<sequence length="210" mass="22781">MAKIFIFGGSGRVATDLIKDLVADGNTVTGAARHPENIIKLDGVTSDKLDLHSDVEDISKQVKGFDAIYFTAGSRGKDLIQTDAMGAIKTMMAAEKAGVKRYIMLSSMLSLDVDSWKKIPELEDYLAAKFFADTYLMNSTNLEYTILQPGTLIEEAGTGKIHLDVKAADSNPIPDVAKTLAEILKYPNTIDKVIPMSSGNIPIDQALKEI</sequence>
<dbReference type="AlphaFoldDB" id="A0A7D9N5B4"/>
<dbReference type="Gene3D" id="3.40.50.720">
    <property type="entry name" value="NAD(P)-binding Rossmann-like Domain"/>
    <property type="match status" value="1"/>
</dbReference>
<dbReference type="SUPFAM" id="SSF51735">
    <property type="entry name" value="NAD(P)-binding Rossmann-fold domains"/>
    <property type="match status" value="1"/>
</dbReference>
<protein>
    <submittedName>
        <fullName evidence="2">Oxidoreductase</fullName>
    </submittedName>
</protein>
<reference evidence="2 3" key="1">
    <citation type="journal article" date="2014" name="Genome Announc.">
        <title>Complete Genome Sequences of Lactobacillus johnsonii Strain N6.2 and Lactobacillus reuteri Strain TD1.</title>
        <authorList>
            <person name="Leonard M.T."/>
            <person name="Valladares R.B."/>
            <person name="Ardissone A."/>
            <person name="Gonzalez C.F."/>
            <person name="Lorca G.L."/>
            <person name="Triplett E.W."/>
        </authorList>
    </citation>
    <scope>NUCLEOTIDE SEQUENCE [LARGE SCALE GENOMIC DNA]</scope>
    <source>
        <strain evidence="2 3">N6.2</strain>
    </source>
</reference>
<evidence type="ECO:0000313" key="2">
    <source>
        <dbReference type="EMBL" id="AHA96975.1"/>
    </source>
</evidence>
<evidence type="ECO:0000259" key="1">
    <source>
        <dbReference type="Pfam" id="PF13460"/>
    </source>
</evidence>
<dbReference type="InterPro" id="IPR036291">
    <property type="entry name" value="NAD(P)-bd_dom_sf"/>
</dbReference>
<dbReference type="PANTHER" id="PTHR15020">
    <property type="entry name" value="FLAVIN REDUCTASE-RELATED"/>
    <property type="match status" value="1"/>
</dbReference>
<dbReference type="InterPro" id="IPR016040">
    <property type="entry name" value="NAD(P)-bd_dom"/>
</dbReference>
<feature type="domain" description="NAD(P)-binding" evidence="1">
    <location>
        <begin position="8"/>
        <end position="186"/>
    </location>
</feature>
<dbReference type="EMBL" id="CP006811">
    <property type="protein sequence ID" value="AHA96975.1"/>
    <property type="molecule type" value="Genomic_DNA"/>
</dbReference>
<dbReference type="PANTHER" id="PTHR15020:SF50">
    <property type="entry name" value="UPF0659 PROTEIN YMR090W"/>
    <property type="match status" value="1"/>
</dbReference>
<dbReference type="Pfam" id="PF13460">
    <property type="entry name" value="NAD_binding_10"/>
    <property type="match status" value="1"/>
</dbReference>
<dbReference type="Proteomes" id="UP000018522">
    <property type="component" value="Chromosome"/>
</dbReference>
<dbReference type="KEGG" id="ljn:T285_02610"/>
<proteinExistence type="predicted"/>